<dbReference type="PANTHER" id="PTHR15239">
    <property type="entry name" value="NUCLEAR EXPORT MEDIATOR FACTOR NEMF"/>
    <property type="match status" value="1"/>
</dbReference>
<evidence type="ECO:0000313" key="8">
    <source>
        <dbReference type="WBParaSite" id="MBELARI_LOCUS19655"/>
    </source>
</evidence>
<evidence type="ECO:0000256" key="3">
    <source>
        <dbReference type="ARBA" id="ARBA00008318"/>
    </source>
</evidence>
<dbReference type="Gene3D" id="2.30.310.10">
    <property type="entry name" value="ibrinogen binding protein from staphylococcus aureus domain"/>
    <property type="match status" value="1"/>
</dbReference>
<dbReference type="PANTHER" id="PTHR15239:SF6">
    <property type="entry name" value="RIBOSOME QUALITY CONTROL COMPLEX SUBUNIT NEMF"/>
    <property type="match status" value="1"/>
</dbReference>
<keyword evidence="6" id="KW-0539">Nucleus</keyword>
<comment type="similarity">
    <text evidence="3">Belongs to the NEMF family.</text>
</comment>
<evidence type="ECO:0000256" key="2">
    <source>
        <dbReference type="ARBA" id="ARBA00004496"/>
    </source>
</evidence>
<keyword evidence="7" id="KW-1185">Reference proteome</keyword>
<evidence type="ECO:0000313" key="7">
    <source>
        <dbReference type="Proteomes" id="UP000887575"/>
    </source>
</evidence>
<keyword evidence="4" id="KW-0963">Cytoplasm</keyword>
<evidence type="ECO:0000256" key="6">
    <source>
        <dbReference type="ARBA" id="ARBA00023242"/>
    </source>
</evidence>
<dbReference type="GO" id="GO:0005737">
    <property type="term" value="C:cytoplasm"/>
    <property type="evidence" value="ECO:0007669"/>
    <property type="project" value="UniProtKB-SubCell"/>
</dbReference>
<name>A0AAF3EZI6_9BILA</name>
<dbReference type="FunFam" id="2.30.310.10:FF:000001">
    <property type="entry name" value="Nuclear export mediator factor Nemf"/>
    <property type="match status" value="1"/>
</dbReference>
<dbReference type="GO" id="GO:0000049">
    <property type="term" value="F:tRNA binding"/>
    <property type="evidence" value="ECO:0007669"/>
    <property type="project" value="TreeGrafter"/>
</dbReference>
<proteinExistence type="inferred from homology"/>
<reference evidence="8" key="1">
    <citation type="submission" date="2024-02" db="UniProtKB">
        <authorList>
            <consortium name="WormBaseParasite"/>
        </authorList>
    </citation>
    <scope>IDENTIFICATION</scope>
</reference>
<dbReference type="InterPro" id="IPR051608">
    <property type="entry name" value="RQC_Subunit_NEMF"/>
</dbReference>
<sequence>MKDRYTTLDVVAAVQDLQTVVGMRVYNIYDINSKTYLIRFKDKDKKAVIMFESGIRIHLTERDWPKNQIPSSFSMKLRKHVKNSRLESVKQVGNDRVVDLHFVDKDGSVHVILELYDRGNILLTDGQYTILNILRPRTDKDKDVKLSVKEIYPVELARNDATITTLENLQSAIQTAKKEKC</sequence>
<protein>
    <submittedName>
        <fullName evidence="8">Uncharacterized protein</fullName>
    </submittedName>
</protein>
<evidence type="ECO:0000256" key="5">
    <source>
        <dbReference type="ARBA" id="ARBA00023054"/>
    </source>
</evidence>
<dbReference type="Pfam" id="PF05833">
    <property type="entry name" value="NFACT_N"/>
    <property type="match status" value="1"/>
</dbReference>
<dbReference type="GO" id="GO:0005634">
    <property type="term" value="C:nucleus"/>
    <property type="evidence" value="ECO:0007669"/>
    <property type="project" value="UniProtKB-SubCell"/>
</dbReference>
<keyword evidence="5" id="KW-0175">Coiled coil</keyword>
<evidence type="ECO:0000256" key="4">
    <source>
        <dbReference type="ARBA" id="ARBA00022490"/>
    </source>
</evidence>
<dbReference type="WBParaSite" id="MBELARI_LOCUS19655">
    <property type="protein sequence ID" value="MBELARI_LOCUS19655"/>
    <property type="gene ID" value="MBELARI_LOCUS19655"/>
</dbReference>
<evidence type="ECO:0000256" key="1">
    <source>
        <dbReference type="ARBA" id="ARBA00004123"/>
    </source>
</evidence>
<dbReference type="AlphaFoldDB" id="A0AAF3EZI6"/>
<dbReference type="Proteomes" id="UP000887575">
    <property type="component" value="Unassembled WGS sequence"/>
</dbReference>
<dbReference type="GO" id="GO:0043023">
    <property type="term" value="F:ribosomal large subunit binding"/>
    <property type="evidence" value="ECO:0007669"/>
    <property type="project" value="TreeGrafter"/>
</dbReference>
<accession>A0AAF3EZI6</accession>
<organism evidence="7 8">
    <name type="scientific">Mesorhabditis belari</name>
    <dbReference type="NCBI Taxonomy" id="2138241"/>
    <lineage>
        <taxon>Eukaryota</taxon>
        <taxon>Metazoa</taxon>
        <taxon>Ecdysozoa</taxon>
        <taxon>Nematoda</taxon>
        <taxon>Chromadorea</taxon>
        <taxon>Rhabditida</taxon>
        <taxon>Rhabditina</taxon>
        <taxon>Rhabditomorpha</taxon>
        <taxon>Rhabditoidea</taxon>
        <taxon>Rhabditidae</taxon>
        <taxon>Mesorhabditinae</taxon>
        <taxon>Mesorhabditis</taxon>
    </lineage>
</organism>
<dbReference type="GO" id="GO:0072344">
    <property type="term" value="P:rescue of stalled ribosome"/>
    <property type="evidence" value="ECO:0007669"/>
    <property type="project" value="TreeGrafter"/>
</dbReference>
<comment type="subcellular location">
    <subcellularLocation>
        <location evidence="2">Cytoplasm</location>
    </subcellularLocation>
    <subcellularLocation>
        <location evidence="1">Nucleus</location>
    </subcellularLocation>
</comment>
<dbReference type="GO" id="GO:1990112">
    <property type="term" value="C:RQC complex"/>
    <property type="evidence" value="ECO:0007669"/>
    <property type="project" value="TreeGrafter"/>
</dbReference>
<dbReference type="GO" id="GO:1990116">
    <property type="term" value="P:ribosome-associated ubiquitin-dependent protein catabolic process"/>
    <property type="evidence" value="ECO:0007669"/>
    <property type="project" value="TreeGrafter"/>
</dbReference>